<dbReference type="HOGENOM" id="CLU_055360_2_0_10"/>
<dbReference type="Pfam" id="PF01177">
    <property type="entry name" value="Asp_Glu_race"/>
    <property type="match status" value="1"/>
</dbReference>
<dbReference type="SUPFAM" id="SSF53681">
    <property type="entry name" value="Aspartate/glutamate racemase"/>
    <property type="match status" value="2"/>
</dbReference>
<proteinExistence type="inferred from homology"/>
<comment type="caution">
    <text evidence="3">The sequence shown here is derived from an EMBL/GenBank/DDBJ whole genome shotgun (WGS) entry which is preliminary data.</text>
</comment>
<comment type="similarity">
    <text evidence="1">Belongs to the aspartate/glutamate racemases family.</text>
</comment>
<dbReference type="GO" id="GO:0047689">
    <property type="term" value="F:aspartate racemase activity"/>
    <property type="evidence" value="ECO:0007669"/>
    <property type="project" value="UniProtKB-EC"/>
</dbReference>
<evidence type="ECO:0000313" key="3">
    <source>
        <dbReference type="EMBL" id="EEI91097.1"/>
    </source>
</evidence>
<organism evidence="3 4">
    <name type="scientific">Sphingobacterium spiritivorum ATCC 33300</name>
    <dbReference type="NCBI Taxonomy" id="525372"/>
    <lineage>
        <taxon>Bacteria</taxon>
        <taxon>Pseudomonadati</taxon>
        <taxon>Bacteroidota</taxon>
        <taxon>Sphingobacteriia</taxon>
        <taxon>Sphingobacteriales</taxon>
        <taxon>Sphingobacteriaceae</taxon>
        <taxon>Sphingobacterium</taxon>
    </lineage>
</organism>
<dbReference type="Gene3D" id="3.40.50.1860">
    <property type="match status" value="2"/>
</dbReference>
<dbReference type="EC" id="5.1.1.13" evidence="3"/>
<dbReference type="AlphaFoldDB" id="C2G166"/>
<dbReference type="PANTHER" id="PTHR21198:SF7">
    <property type="entry name" value="ASPARTATE-GLUTAMATE RACEMASE FAMILY"/>
    <property type="match status" value="1"/>
</dbReference>
<dbReference type="Proteomes" id="UP000006241">
    <property type="component" value="Unassembled WGS sequence"/>
</dbReference>
<dbReference type="RefSeq" id="WP_003009223.1">
    <property type="nucleotide sequence ID" value="NZ_GG668632.1"/>
</dbReference>
<evidence type="ECO:0000256" key="1">
    <source>
        <dbReference type="ARBA" id="ARBA00007847"/>
    </source>
</evidence>
<sequence>MIGIVGGARPLAGLELIKKIMEETIASTDQDHLPVLLSSQPHRIADRTQYLLDNTLTNPAYAMADIISELEKSGATVAAIPCHTAHAVPIFDIIRYELQNKEHKIRLLHMVEETSDYIATHFTSPVVGILTTTGIRNTGLYNHVFAAKGLKVIQPAEEWQEKIQAAIHDEQYGIKASSSPVTNRAKEELVGAIHELKKEGATVIVLGCTELSWALREKEISGLPLVDPNRILARALIRTVAPEKLKTK</sequence>
<dbReference type="InterPro" id="IPR001920">
    <property type="entry name" value="Asp/Glu_race"/>
</dbReference>
<dbReference type="InterPro" id="IPR015942">
    <property type="entry name" value="Asp/Glu/hydantoin_racemase"/>
</dbReference>
<evidence type="ECO:0000256" key="2">
    <source>
        <dbReference type="ARBA" id="ARBA00023235"/>
    </source>
</evidence>
<evidence type="ECO:0000313" key="4">
    <source>
        <dbReference type="Proteomes" id="UP000006241"/>
    </source>
</evidence>
<dbReference type="EMBL" id="ACHB01000074">
    <property type="protein sequence ID" value="EEI91097.1"/>
    <property type="molecule type" value="Genomic_DNA"/>
</dbReference>
<protein>
    <submittedName>
        <fullName evidence="3">Aspartate racemase</fullName>
        <ecNumber evidence="3">5.1.1.13</ecNumber>
    </submittedName>
</protein>
<keyword evidence="2 3" id="KW-0413">Isomerase</keyword>
<reference evidence="3 4" key="1">
    <citation type="submission" date="2009-01" db="EMBL/GenBank/DDBJ databases">
        <authorList>
            <person name="Qin X."/>
            <person name="Bachman B."/>
            <person name="Battles P."/>
            <person name="Bell A."/>
            <person name="Bess C."/>
            <person name="Bickham C."/>
            <person name="Chaboub L."/>
            <person name="Chen D."/>
            <person name="Coyle M."/>
            <person name="Deiros D.R."/>
            <person name="Dinh H."/>
            <person name="Forbes L."/>
            <person name="Fowler G."/>
            <person name="Francisco L."/>
            <person name="Fu Q."/>
            <person name="Gubbala S."/>
            <person name="Hale W."/>
            <person name="Han Y."/>
            <person name="Hemphill L."/>
            <person name="Highlander S.K."/>
            <person name="Hirani K."/>
            <person name="Hogues M."/>
            <person name="Jackson L."/>
            <person name="Jakkamsetti A."/>
            <person name="Javaid M."/>
            <person name="Jiang H."/>
            <person name="Korchina V."/>
            <person name="Kovar C."/>
            <person name="Lara F."/>
            <person name="Lee S."/>
            <person name="Mata R."/>
            <person name="Mathew T."/>
            <person name="Moen C."/>
            <person name="Morales K."/>
            <person name="Munidasa M."/>
            <person name="Nazareth L."/>
            <person name="Ngo R."/>
            <person name="Nguyen L."/>
            <person name="Okwuonu G."/>
            <person name="Ongeri F."/>
            <person name="Patil S."/>
            <person name="Petrosino J."/>
            <person name="Pham C."/>
            <person name="Pham P."/>
            <person name="Pu L.-L."/>
            <person name="Puazo M."/>
            <person name="Raj R."/>
            <person name="Reid J."/>
            <person name="Rouhana J."/>
            <person name="Saada N."/>
            <person name="Shang Y."/>
            <person name="Simmons D."/>
            <person name="Thornton R."/>
            <person name="Warren J."/>
            <person name="Weissenberger G."/>
            <person name="Zhang J."/>
            <person name="Zhang L."/>
            <person name="Zhou C."/>
            <person name="Zhu D."/>
            <person name="Muzny D."/>
            <person name="Worley K."/>
            <person name="Gibbs R."/>
        </authorList>
    </citation>
    <scope>NUCLEOTIDE SEQUENCE [LARGE SCALE GENOMIC DNA]</scope>
    <source>
        <strain evidence="3 4">ATCC 33300</strain>
    </source>
</reference>
<dbReference type="InterPro" id="IPR004380">
    <property type="entry name" value="Asp_race"/>
</dbReference>
<dbReference type="PANTHER" id="PTHR21198">
    <property type="entry name" value="GLUTAMATE RACEMASE"/>
    <property type="match status" value="1"/>
</dbReference>
<gene>
    <name evidence="3" type="primary">racD-1</name>
    <name evidence="3" type="ORF">HMPREF0765_3322</name>
</gene>
<name>C2G166_SPHSI</name>
<dbReference type="NCBIfam" id="TIGR00035">
    <property type="entry name" value="asp_race"/>
    <property type="match status" value="1"/>
</dbReference>
<accession>C2G166</accession>